<name>A0A0N7KKI4_ORYSJ</name>
<dbReference type="EMBL" id="AP014961">
    <property type="protein sequence ID" value="BAS93305.1"/>
    <property type="molecule type" value="Genomic_DNA"/>
</dbReference>
<organism evidence="2 3">
    <name type="scientific">Oryza sativa subsp. japonica</name>
    <name type="common">Rice</name>
    <dbReference type="NCBI Taxonomy" id="39947"/>
    <lineage>
        <taxon>Eukaryota</taxon>
        <taxon>Viridiplantae</taxon>
        <taxon>Streptophyta</taxon>
        <taxon>Embryophyta</taxon>
        <taxon>Tracheophyta</taxon>
        <taxon>Spermatophyta</taxon>
        <taxon>Magnoliopsida</taxon>
        <taxon>Liliopsida</taxon>
        <taxon>Poales</taxon>
        <taxon>Poaceae</taxon>
        <taxon>BOP clade</taxon>
        <taxon>Oryzoideae</taxon>
        <taxon>Oryzeae</taxon>
        <taxon>Oryzinae</taxon>
        <taxon>Oryza</taxon>
        <taxon>Oryza sativa</taxon>
    </lineage>
</organism>
<dbReference type="InParanoid" id="A0A0N7KKI4"/>
<reference evidence="2 3" key="3">
    <citation type="journal article" date="2013" name="Rice">
        <title>Improvement of the Oryza sativa Nipponbare reference genome using next generation sequence and optical map data.</title>
        <authorList>
            <person name="Kawahara Y."/>
            <person name="de la Bastide M."/>
            <person name="Hamilton J.P."/>
            <person name="Kanamori H."/>
            <person name="McCombie W.R."/>
            <person name="Ouyang S."/>
            <person name="Schwartz D.C."/>
            <person name="Tanaka T."/>
            <person name="Wu J."/>
            <person name="Zhou S."/>
            <person name="Childs K.L."/>
            <person name="Davidson R.M."/>
            <person name="Lin H."/>
            <person name="Quesada-Ocampo L."/>
            <person name="Vaillancourt B."/>
            <person name="Sakai H."/>
            <person name="Lee S.S."/>
            <person name="Kim J."/>
            <person name="Numa H."/>
            <person name="Itoh T."/>
            <person name="Buell C.R."/>
            <person name="Matsumoto T."/>
        </authorList>
    </citation>
    <scope>NUCLEOTIDE SEQUENCE [LARGE SCALE GENOMIC DNA]</scope>
    <source>
        <strain evidence="3">cv. Nipponbare</strain>
    </source>
</reference>
<dbReference type="Proteomes" id="UP000059680">
    <property type="component" value="Chromosome 5"/>
</dbReference>
<protein>
    <submittedName>
        <fullName evidence="2">Os05g0313199 protein</fullName>
    </submittedName>
</protein>
<reference evidence="3" key="1">
    <citation type="journal article" date="2005" name="Nature">
        <title>The map-based sequence of the rice genome.</title>
        <authorList>
            <consortium name="International rice genome sequencing project (IRGSP)"/>
            <person name="Matsumoto T."/>
            <person name="Wu J."/>
            <person name="Kanamori H."/>
            <person name="Katayose Y."/>
            <person name="Fujisawa M."/>
            <person name="Namiki N."/>
            <person name="Mizuno H."/>
            <person name="Yamamoto K."/>
            <person name="Antonio B.A."/>
            <person name="Baba T."/>
            <person name="Sakata K."/>
            <person name="Nagamura Y."/>
            <person name="Aoki H."/>
            <person name="Arikawa K."/>
            <person name="Arita K."/>
            <person name="Bito T."/>
            <person name="Chiden Y."/>
            <person name="Fujitsuka N."/>
            <person name="Fukunaka R."/>
            <person name="Hamada M."/>
            <person name="Harada C."/>
            <person name="Hayashi A."/>
            <person name="Hijishita S."/>
            <person name="Honda M."/>
            <person name="Hosokawa S."/>
            <person name="Ichikawa Y."/>
            <person name="Idonuma A."/>
            <person name="Iijima M."/>
            <person name="Ikeda M."/>
            <person name="Ikeno M."/>
            <person name="Ito K."/>
            <person name="Ito S."/>
            <person name="Ito T."/>
            <person name="Ito Y."/>
            <person name="Ito Y."/>
            <person name="Iwabuchi A."/>
            <person name="Kamiya K."/>
            <person name="Karasawa W."/>
            <person name="Kurita K."/>
            <person name="Katagiri S."/>
            <person name="Kikuta A."/>
            <person name="Kobayashi H."/>
            <person name="Kobayashi N."/>
            <person name="Machita K."/>
            <person name="Maehara T."/>
            <person name="Masukawa M."/>
            <person name="Mizubayashi T."/>
            <person name="Mukai Y."/>
            <person name="Nagasaki H."/>
            <person name="Nagata Y."/>
            <person name="Naito S."/>
            <person name="Nakashima M."/>
            <person name="Nakama Y."/>
            <person name="Nakamichi Y."/>
            <person name="Nakamura M."/>
            <person name="Meguro A."/>
            <person name="Negishi M."/>
            <person name="Ohta I."/>
            <person name="Ohta T."/>
            <person name="Okamoto M."/>
            <person name="Ono N."/>
            <person name="Saji S."/>
            <person name="Sakaguchi M."/>
            <person name="Sakai K."/>
            <person name="Shibata M."/>
            <person name="Shimokawa T."/>
            <person name="Song J."/>
            <person name="Takazaki Y."/>
            <person name="Terasawa K."/>
            <person name="Tsugane M."/>
            <person name="Tsuji K."/>
            <person name="Ueda S."/>
            <person name="Waki K."/>
            <person name="Yamagata H."/>
            <person name="Yamamoto M."/>
            <person name="Yamamoto S."/>
            <person name="Yamane H."/>
            <person name="Yoshiki S."/>
            <person name="Yoshihara R."/>
            <person name="Yukawa K."/>
            <person name="Zhong H."/>
            <person name="Yano M."/>
            <person name="Yuan Q."/>
            <person name="Ouyang S."/>
            <person name="Liu J."/>
            <person name="Jones K.M."/>
            <person name="Gansberger K."/>
            <person name="Moffat K."/>
            <person name="Hill J."/>
            <person name="Bera J."/>
            <person name="Fadrosh D."/>
            <person name="Jin S."/>
            <person name="Johri S."/>
            <person name="Kim M."/>
            <person name="Overton L."/>
            <person name="Reardon M."/>
            <person name="Tsitrin T."/>
            <person name="Vuong H."/>
            <person name="Weaver B."/>
            <person name="Ciecko A."/>
            <person name="Tallon L."/>
            <person name="Jackson J."/>
            <person name="Pai G."/>
            <person name="Aken S.V."/>
            <person name="Utterback T."/>
            <person name="Reidmuller S."/>
            <person name="Feldblyum T."/>
            <person name="Hsiao J."/>
            <person name="Zismann V."/>
            <person name="Iobst S."/>
            <person name="de Vazeille A.R."/>
            <person name="Buell C.R."/>
            <person name="Ying K."/>
            <person name="Li Y."/>
            <person name="Lu T."/>
            <person name="Huang Y."/>
            <person name="Zhao Q."/>
            <person name="Feng Q."/>
            <person name="Zhang L."/>
            <person name="Zhu J."/>
            <person name="Weng Q."/>
            <person name="Mu J."/>
            <person name="Lu Y."/>
            <person name="Fan D."/>
            <person name="Liu Y."/>
            <person name="Guan J."/>
            <person name="Zhang Y."/>
            <person name="Yu S."/>
            <person name="Liu X."/>
            <person name="Zhang Y."/>
            <person name="Hong G."/>
            <person name="Han B."/>
            <person name="Choisne N."/>
            <person name="Demange N."/>
            <person name="Orjeda G."/>
            <person name="Samain S."/>
            <person name="Cattolico L."/>
            <person name="Pelletier E."/>
            <person name="Couloux A."/>
            <person name="Segurens B."/>
            <person name="Wincker P."/>
            <person name="D'Hont A."/>
            <person name="Scarpelli C."/>
            <person name="Weissenbach J."/>
            <person name="Salanoubat M."/>
            <person name="Quetier F."/>
            <person name="Yu Y."/>
            <person name="Kim H.R."/>
            <person name="Rambo T."/>
            <person name="Currie J."/>
            <person name="Collura K."/>
            <person name="Luo M."/>
            <person name="Yang T."/>
            <person name="Ammiraju J.S.S."/>
            <person name="Engler F."/>
            <person name="Soderlund C."/>
            <person name="Wing R.A."/>
            <person name="Palmer L.E."/>
            <person name="de la Bastide M."/>
            <person name="Spiegel L."/>
            <person name="Nascimento L."/>
            <person name="Zutavern T."/>
            <person name="O'Shaughnessy A."/>
            <person name="Dike S."/>
            <person name="Dedhia N."/>
            <person name="Preston R."/>
            <person name="Balija V."/>
            <person name="McCombie W.R."/>
            <person name="Chow T."/>
            <person name="Chen H."/>
            <person name="Chung M."/>
            <person name="Chen C."/>
            <person name="Shaw J."/>
            <person name="Wu H."/>
            <person name="Hsiao K."/>
            <person name="Chao Y."/>
            <person name="Chu M."/>
            <person name="Cheng C."/>
            <person name="Hour A."/>
            <person name="Lee P."/>
            <person name="Lin S."/>
            <person name="Lin Y."/>
            <person name="Liou J."/>
            <person name="Liu S."/>
            <person name="Hsing Y."/>
            <person name="Raghuvanshi S."/>
            <person name="Mohanty A."/>
            <person name="Bharti A.K."/>
            <person name="Gaur A."/>
            <person name="Gupta V."/>
            <person name="Kumar D."/>
            <person name="Ravi V."/>
            <person name="Vij S."/>
            <person name="Kapur A."/>
            <person name="Khurana P."/>
            <person name="Khurana P."/>
            <person name="Khurana J.P."/>
            <person name="Tyagi A.K."/>
            <person name="Gaikwad K."/>
            <person name="Singh A."/>
            <person name="Dalal V."/>
            <person name="Srivastava S."/>
            <person name="Dixit A."/>
            <person name="Pal A.K."/>
            <person name="Ghazi I.A."/>
            <person name="Yadav M."/>
            <person name="Pandit A."/>
            <person name="Bhargava A."/>
            <person name="Sureshbabu K."/>
            <person name="Batra K."/>
            <person name="Sharma T.R."/>
            <person name="Mohapatra T."/>
            <person name="Singh N.K."/>
            <person name="Messing J."/>
            <person name="Nelson A.B."/>
            <person name="Fuks G."/>
            <person name="Kavchok S."/>
            <person name="Keizer G."/>
            <person name="Linton E."/>
            <person name="Llaca V."/>
            <person name="Song R."/>
            <person name="Tanyolac B."/>
            <person name="Young S."/>
            <person name="Ho-Il K."/>
            <person name="Hahn J.H."/>
            <person name="Sangsakoo G."/>
            <person name="Vanavichit A."/>
            <person name="de Mattos Luiz.A.T."/>
            <person name="Zimmer P.D."/>
            <person name="Malone G."/>
            <person name="Dellagostin O."/>
            <person name="de Oliveira A.C."/>
            <person name="Bevan M."/>
            <person name="Bancroft I."/>
            <person name="Minx P."/>
            <person name="Cordum H."/>
            <person name="Wilson R."/>
            <person name="Cheng Z."/>
            <person name="Jin W."/>
            <person name="Jiang J."/>
            <person name="Leong S.A."/>
            <person name="Iwama H."/>
            <person name="Gojobori T."/>
            <person name="Itoh T."/>
            <person name="Niimura Y."/>
            <person name="Fujii Y."/>
            <person name="Habara T."/>
            <person name="Sakai H."/>
            <person name="Sato Y."/>
            <person name="Wilson G."/>
            <person name="Kumar K."/>
            <person name="McCouch S."/>
            <person name="Juretic N."/>
            <person name="Hoen D."/>
            <person name="Wright S."/>
            <person name="Bruskiewich R."/>
            <person name="Bureau T."/>
            <person name="Miyao A."/>
            <person name="Hirochika H."/>
            <person name="Nishikawa T."/>
            <person name="Kadowaki K."/>
            <person name="Sugiura M."/>
            <person name="Burr B."/>
            <person name="Sasaki T."/>
        </authorList>
    </citation>
    <scope>NUCLEOTIDE SEQUENCE [LARGE SCALE GENOMIC DNA]</scope>
    <source>
        <strain evidence="3">cv. Nipponbare</strain>
    </source>
</reference>
<feature type="compositionally biased region" description="Low complexity" evidence="1">
    <location>
        <begin position="29"/>
        <end position="53"/>
    </location>
</feature>
<dbReference type="AlphaFoldDB" id="A0A0N7KKI4"/>
<feature type="region of interest" description="Disordered" evidence="1">
    <location>
        <begin position="1"/>
        <end position="70"/>
    </location>
</feature>
<sequence>MSRGRQLAGMGGERERRQLQVAGEEPTTAAGRAEAGVAAGEEPRTAAGMATSGRRARSGRRRAAGGGRGKRLFYGHAAVRRLPIPDANDEHVGLRR</sequence>
<feature type="compositionally biased region" description="Basic residues" evidence="1">
    <location>
        <begin position="54"/>
        <end position="70"/>
    </location>
</feature>
<dbReference type="PaxDb" id="39947-A0A0N7KKI4"/>
<accession>A0A0N7KKI4</accession>
<reference evidence="2 3" key="2">
    <citation type="journal article" date="2013" name="Plant Cell Physiol.">
        <title>Rice Annotation Project Database (RAP-DB): an integrative and interactive database for rice genomics.</title>
        <authorList>
            <person name="Sakai H."/>
            <person name="Lee S.S."/>
            <person name="Tanaka T."/>
            <person name="Numa H."/>
            <person name="Kim J."/>
            <person name="Kawahara Y."/>
            <person name="Wakimoto H."/>
            <person name="Yang C.C."/>
            <person name="Iwamoto M."/>
            <person name="Abe T."/>
            <person name="Yamada Y."/>
            <person name="Muto A."/>
            <person name="Inokuchi H."/>
            <person name="Ikemura T."/>
            <person name="Matsumoto T."/>
            <person name="Sasaki T."/>
            <person name="Itoh T."/>
        </authorList>
    </citation>
    <scope>NUCLEOTIDE SEQUENCE [LARGE SCALE GENOMIC DNA]</scope>
    <source>
        <strain evidence="3">cv. Nipponbare</strain>
    </source>
</reference>
<evidence type="ECO:0000313" key="3">
    <source>
        <dbReference type="Proteomes" id="UP000059680"/>
    </source>
</evidence>
<evidence type="ECO:0000256" key="1">
    <source>
        <dbReference type="SAM" id="MobiDB-lite"/>
    </source>
</evidence>
<evidence type="ECO:0000313" key="2">
    <source>
        <dbReference type="EMBL" id="BAS93305.1"/>
    </source>
</evidence>
<keyword evidence="3" id="KW-1185">Reference proteome</keyword>
<proteinExistence type="predicted"/>
<gene>
    <name evidence="2" type="ordered locus">Os05g0313199</name>
    <name evidence="2" type="ORF">OSNPB_050313199</name>
</gene>